<evidence type="ECO:0000313" key="1">
    <source>
        <dbReference type="Proteomes" id="UP000095283"/>
    </source>
</evidence>
<organism evidence="1 2">
    <name type="scientific">Heterorhabditis bacteriophora</name>
    <name type="common">Entomopathogenic nematode worm</name>
    <dbReference type="NCBI Taxonomy" id="37862"/>
    <lineage>
        <taxon>Eukaryota</taxon>
        <taxon>Metazoa</taxon>
        <taxon>Ecdysozoa</taxon>
        <taxon>Nematoda</taxon>
        <taxon>Chromadorea</taxon>
        <taxon>Rhabditida</taxon>
        <taxon>Rhabditina</taxon>
        <taxon>Rhabditomorpha</taxon>
        <taxon>Strongyloidea</taxon>
        <taxon>Heterorhabditidae</taxon>
        <taxon>Heterorhabditis</taxon>
    </lineage>
</organism>
<sequence length="43" mass="4841">MTLWKFFTPSLGVSTCVDDDVLRHPGSQRCSSSSRRTLCRLVP</sequence>
<dbReference type="AlphaFoldDB" id="A0A1I7XI67"/>
<evidence type="ECO:0000313" key="2">
    <source>
        <dbReference type="WBParaSite" id="Hba_17444"/>
    </source>
</evidence>
<accession>A0A1I7XI67</accession>
<proteinExistence type="predicted"/>
<protein>
    <submittedName>
        <fullName evidence="2">Uncharacterized protein</fullName>
    </submittedName>
</protein>
<keyword evidence="1" id="KW-1185">Reference proteome</keyword>
<name>A0A1I7XI67_HETBA</name>
<dbReference type="WBParaSite" id="Hba_17444">
    <property type="protein sequence ID" value="Hba_17444"/>
    <property type="gene ID" value="Hba_17444"/>
</dbReference>
<dbReference type="Proteomes" id="UP000095283">
    <property type="component" value="Unplaced"/>
</dbReference>
<reference evidence="2" key="1">
    <citation type="submission" date="2016-11" db="UniProtKB">
        <authorList>
            <consortium name="WormBaseParasite"/>
        </authorList>
    </citation>
    <scope>IDENTIFICATION</scope>
</reference>